<evidence type="ECO:0000256" key="1">
    <source>
        <dbReference type="ARBA" id="ARBA00004613"/>
    </source>
</evidence>
<dbReference type="InterPro" id="IPR037120">
    <property type="entry name" value="Haem_peroxidase_sf_animal"/>
</dbReference>
<keyword evidence="3" id="KW-0325">Glycoprotein</keyword>
<evidence type="ECO:0008006" key="7">
    <source>
        <dbReference type="Google" id="ProtNLM"/>
    </source>
</evidence>
<keyword evidence="6" id="KW-1185">Reference proteome</keyword>
<dbReference type="InterPro" id="IPR019791">
    <property type="entry name" value="Haem_peroxidase_animal"/>
</dbReference>
<name>A0ABN8SDZ6_9CNID</name>
<accession>A0ABN8SDZ6</accession>
<dbReference type="InterPro" id="IPR010255">
    <property type="entry name" value="Haem_peroxidase_sf"/>
</dbReference>
<evidence type="ECO:0000313" key="6">
    <source>
        <dbReference type="Proteomes" id="UP001159405"/>
    </source>
</evidence>
<dbReference type="EMBL" id="CALNXK010000693">
    <property type="protein sequence ID" value="CAH3189209.1"/>
    <property type="molecule type" value="Genomic_DNA"/>
</dbReference>
<sequence length="443" mass="49845">TCLNVFCKQENDEALPNDNPVGRVASLLFVAGDSRANEQPGLIAFHTLFVREHNRLCDEYKSTNPQATDEQIFQAARRLVAAEIQAMTFREYLPSLLGGTTHIPPYQGYNDTINVGMSNMMSTAAFRAERAKLRLWKTQQLTQVGSQRFECIAIFTCRFGHSQVNTHLWRYEEDGTISPYGHVSLRDVFFSPERVKREGGLDPLFRGAVRQAAQEVDLKMVDDMRNVLFPSGRGLGSDLASKNIQRGRDHGLPDYNTVRKALGLKGLTSFSEITKDSEVASKMKDLYQDINNVDLWVGGLAEDHEDGSELGPTFRTIMMLNFLRIRDGDRFWYERYLSKEEIDKVNSMTLGKLIHMNTGFKSAPANVFFSTQYCAGVKDFQCVPKTEIPSVTEATSNATRNALIAISVVMSVLVVSLVAVLVWLWFRSRQKRKIIPVKPAPGN</sequence>
<comment type="caution">
    <text evidence="5">The sequence shown here is derived from an EMBL/GenBank/DDBJ whole genome shotgun (WGS) entry which is preliminary data.</text>
</comment>
<keyword evidence="4" id="KW-0812">Transmembrane</keyword>
<reference evidence="5 6" key="1">
    <citation type="submission" date="2022-05" db="EMBL/GenBank/DDBJ databases">
        <authorList>
            <consortium name="Genoscope - CEA"/>
            <person name="William W."/>
        </authorList>
    </citation>
    <scope>NUCLEOTIDE SEQUENCE [LARGE SCALE GENOMIC DNA]</scope>
</reference>
<evidence type="ECO:0000313" key="5">
    <source>
        <dbReference type="EMBL" id="CAH3189209.1"/>
    </source>
</evidence>
<dbReference type="PANTHER" id="PTHR11475:SF4">
    <property type="entry name" value="CHORION PEROXIDASE"/>
    <property type="match status" value="1"/>
</dbReference>
<organism evidence="5 6">
    <name type="scientific">Porites lobata</name>
    <dbReference type="NCBI Taxonomy" id="104759"/>
    <lineage>
        <taxon>Eukaryota</taxon>
        <taxon>Metazoa</taxon>
        <taxon>Cnidaria</taxon>
        <taxon>Anthozoa</taxon>
        <taxon>Hexacorallia</taxon>
        <taxon>Scleractinia</taxon>
        <taxon>Fungiina</taxon>
        <taxon>Poritidae</taxon>
        <taxon>Porites</taxon>
    </lineage>
</organism>
<evidence type="ECO:0000256" key="3">
    <source>
        <dbReference type="ARBA" id="ARBA00023180"/>
    </source>
</evidence>
<gene>
    <name evidence="5" type="ORF">PLOB_00042581</name>
</gene>
<dbReference type="PANTHER" id="PTHR11475">
    <property type="entry name" value="OXIDASE/PEROXIDASE"/>
    <property type="match status" value="1"/>
</dbReference>
<keyword evidence="4" id="KW-1133">Transmembrane helix</keyword>
<dbReference type="SUPFAM" id="SSF48113">
    <property type="entry name" value="Heme-dependent peroxidases"/>
    <property type="match status" value="1"/>
</dbReference>
<dbReference type="PROSITE" id="PS50292">
    <property type="entry name" value="PEROXIDASE_3"/>
    <property type="match status" value="1"/>
</dbReference>
<dbReference type="Gene3D" id="1.10.640.10">
    <property type="entry name" value="Haem peroxidase domain superfamily, animal type"/>
    <property type="match status" value="2"/>
</dbReference>
<keyword evidence="2" id="KW-0964">Secreted</keyword>
<dbReference type="PRINTS" id="PR00457">
    <property type="entry name" value="ANPEROXIDASE"/>
</dbReference>
<protein>
    <recommendedName>
        <fullName evidence="7">Peroxidase</fullName>
    </recommendedName>
</protein>
<keyword evidence="4" id="KW-0472">Membrane</keyword>
<evidence type="ECO:0000256" key="2">
    <source>
        <dbReference type="ARBA" id="ARBA00022525"/>
    </source>
</evidence>
<feature type="non-terminal residue" evidence="5">
    <location>
        <position position="1"/>
    </location>
</feature>
<dbReference type="Proteomes" id="UP001159405">
    <property type="component" value="Unassembled WGS sequence"/>
</dbReference>
<feature type="transmembrane region" description="Helical" evidence="4">
    <location>
        <begin position="402"/>
        <end position="426"/>
    </location>
</feature>
<proteinExistence type="predicted"/>
<evidence type="ECO:0000256" key="4">
    <source>
        <dbReference type="SAM" id="Phobius"/>
    </source>
</evidence>
<dbReference type="Pfam" id="PF03098">
    <property type="entry name" value="An_peroxidase"/>
    <property type="match status" value="2"/>
</dbReference>
<comment type="subcellular location">
    <subcellularLocation>
        <location evidence="1">Secreted</location>
    </subcellularLocation>
</comment>